<protein>
    <recommendedName>
        <fullName evidence="12">Cadherin domain-containing protein</fullName>
    </recommendedName>
</protein>
<dbReference type="GO" id="GO:0045296">
    <property type="term" value="F:cadherin binding"/>
    <property type="evidence" value="ECO:0007669"/>
    <property type="project" value="TreeGrafter"/>
</dbReference>
<dbReference type="PROSITE" id="PS50268">
    <property type="entry name" value="CADHERIN_2"/>
    <property type="match status" value="8"/>
</dbReference>
<keyword evidence="6 11" id="KW-1133">Transmembrane helix</keyword>
<accession>A0A8T2NVA7</accession>
<evidence type="ECO:0000256" key="9">
    <source>
        <dbReference type="PROSITE-ProRule" id="PRU00043"/>
    </source>
</evidence>
<gene>
    <name evidence="13" type="ORF">JZ751_012554</name>
</gene>
<keyword evidence="4" id="KW-0677">Repeat</keyword>
<evidence type="ECO:0000256" key="8">
    <source>
        <dbReference type="ARBA" id="ARBA00023180"/>
    </source>
</evidence>
<reference evidence="13" key="1">
    <citation type="thesis" date="2021" institute="BYU ScholarsArchive" country="Provo, UT, USA">
        <title>Applications of and Algorithms for Genome Assembly and Genomic Analyses with an Emphasis on Marine Teleosts.</title>
        <authorList>
            <person name="Pickett B.D."/>
        </authorList>
    </citation>
    <scope>NUCLEOTIDE SEQUENCE</scope>
    <source>
        <strain evidence="13">HI-2016</strain>
    </source>
</reference>
<dbReference type="GO" id="GO:0016339">
    <property type="term" value="P:calcium-dependent cell-cell adhesion via plasma membrane cell adhesion molecules"/>
    <property type="evidence" value="ECO:0007669"/>
    <property type="project" value="TreeGrafter"/>
</dbReference>
<evidence type="ECO:0000313" key="13">
    <source>
        <dbReference type="EMBL" id="KAG9344074.1"/>
    </source>
</evidence>
<dbReference type="Proteomes" id="UP000824540">
    <property type="component" value="Unassembled WGS sequence"/>
</dbReference>
<name>A0A8T2NVA7_9TELE</name>
<dbReference type="Pfam" id="PF00028">
    <property type="entry name" value="Cadherin"/>
    <property type="match status" value="7"/>
</dbReference>
<feature type="transmembrane region" description="Helical" evidence="11">
    <location>
        <begin position="835"/>
        <end position="856"/>
    </location>
</feature>
<comment type="subcellular location">
    <subcellularLocation>
        <location evidence="1">Membrane</location>
        <topology evidence="1">Single-pass membrane protein</topology>
    </subcellularLocation>
</comment>
<dbReference type="PANTHER" id="PTHR24027">
    <property type="entry name" value="CADHERIN-23"/>
    <property type="match status" value="1"/>
</dbReference>
<dbReference type="GO" id="GO:0005509">
    <property type="term" value="F:calcium ion binding"/>
    <property type="evidence" value="ECO:0007669"/>
    <property type="project" value="UniProtKB-UniRule"/>
</dbReference>
<sequence length="1295" mass="139919">MRLVPRILLGCPVVSSTVAFLWGDILVKDPSHLDFEERRRVHLVVLADNGWQTAHCRVTIALLDVNDNTPMFEQQYYKTAVWEGQIHNTYVMQVFALDADSGVHGQVNYSILSGNHNNAFVIDSTRGILATNDVLDREIVSSYKLVLQAVDRGSPPLTATTTVRVQVVDVNDNSPSIPPMDPVLIAENLPAGYVVTQVAANDVDLSSTVTYSFAESGVGCFAIDPFTGVITLTQTLDHEEATSYTLRVQASDSVHQTEANITVKVLDINDNPPVFSEEAYQVVLPELSSVNTFVMALSATDRDSGLNGKVSYRLLSSSIKGYYINPENGSIFTNKPLTYITNGNVIQLLVEARDGGDPPLSAVTSVEVHVQDANDHAPCFQHASYQVSVSEDSPMGTTLLVLQADDGDWSPENAFVDYVITGGNEARGFCLEASTAQQGEGQQRPVARLVLCGRLDRETSASHTLIVTASDRGTPPLNGSTTISVTVLDVNDNAPEFGSPEYQAKVSEGSSIGTKVAKLSAHDPDEGSNAQVRYDIISGNGKGLFRLDWLTGVVEVNRSLDYEEDTKFTLTVQASDGNNDQSGGSRNVAFAVLYISVLDENDNSPYFAFSTVNCSVTENQPAFSLACTVHAIDRDAGPYGQLAYSILSPCFLDYGSGSPDRKEAFSVDPLTGDIHTRQTFDYEREREYCFLVEARDRGDQTATVRVQISIEGADEFSPVFTRQQYLFHLPENARAGQSIGQVTATDQDAGQDGVLEYALTNPSPFFSVNKTSGAIYLLATVYKRRSSGLGEDLVDLLVTARSPKLDSRSASCLVIVNISNSAPLPPGMTLSAQTVSLGVFLLILLLLLVFFIFLVLRFKRKEAAMKKSAPRRASSLNRGLDGSEKMKFIPGDAPDGIGLQDLRGLVDIRAKRELLANPYRHSDSSGRGSAEGETAEDEEIKMINEHPGSGQSGRDSHVPDSGVPQDSDSLSCQLEEATGVGAAMGEEVPVVAIGNMVTMVTKGRVMESSESLHNFREEGGGEEMMLPRPRPIVLAVRDGGDGAGLEGYTQAAISAADLDGSLTSLVCADEELRGSYGWDYLLNWEPRFQPLASVFSELGQLPDEEELELEEEDQPCRSLRPPPLITSVAQPGLRAVPPRMPPSGVAPILTRRPSFPKYSYSPLARNTGLTPSIMTPSFSPALSLLTIRTPNASPVHSPRPPELRTDTESLMSSDIAEKSDDVAWTVPAARGPEARMQNSSLLLLSRQRIAKIKNGYPALVLPTGGKTQSHASILITERLSCALAECGCQGNGAEP</sequence>
<keyword evidence="8" id="KW-0325">Glycoprotein</keyword>
<proteinExistence type="predicted"/>
<evidence type="ECO:0000256" key="2">
    <source>
        <dbReference type="ARBA" id="ARBA00022692"/>
    </source>
</evidence>
<dbReference type="FunFam" id="2.60.40.60:FF:000255">
    <property type="entry name" value="protocadherin-23 isoform X2"/>
    <property type="match status" value="1"/>
</dbReference>
<evidence type="ECO:0000256" key="1">
    <source>
        <dbReference type="ARBA" id="ARBA00004167"/>
    </source>
</evidence>
<feature type="domain" description="Cadherin" evidence="12">
    <location>
        <begin position="177"/>
        <end position="275"/>
    </location>
</feature>
<keyword evidence="3" id="KW-0732">Signal</keyword>
<evidence type="ECO:0000256" key="3">
    <source>
        <dbReference type="ARBA" id="ARBA00022729"/>
    </source>
</evidence>
<dbReference type="GO" id="GO:0034332">
    <property type="term" value="P:adherens junction organization"/>
    <property type="evidence" value="ECO:0007669"/>
    <property type="project" value="TreeGrafter"/>
</dbReference>
<evidence type="ECO:0000256" key="6">
    <source>
        <dbReference type="ARBA" id="ARBA00022989"/>
    </source>
</evidence>
<feature type="region of interest" description="Disordered" evidence="10">
    <location>
        <begin position="944"/>
        <end position="969"/>
    </location>
</feature>
<keyword evidence="14" id="KW-1185">Reference proteome</keyword>
<dbReference type="SUPFAM" id="SSF49313">
    <property type="entry name" value="Cadherin-like"/>
    <property type="match status" value="7"/>
</dbReference>
<dbReference type="InterPro" id="IPR015919">
    <property type="entry name" value="Cadherin-like_sf"/>
</dbReference>
<dbReference type="PRINTS" id="PR00205">
    <property type="entry name" value="CADHERIN"/>
</dbReference>
<dbReference type="FunFam" id="2.60.40.60:FF:000140">
    <property type="entry name" value="Dachsous cadherin-related 1"/>
    <property type="match status" value="1"/>
</dbReference>
<dbReference type="Gene3D" id="2.60.40.60">
    <property type="entry name" value="Cadherins"/>
    <property type="match status" value="8"/>
</dbReference>
<dbReference type="GO" id="GO:0005912">
    <property type="term" value="C:adherens junction"/>
    <property type="evidence" value="ECO:0007669"/>
    <property type="project" value="TreeGrafter"/>
</dbReference>
<dbReference type="InterPro" id="IPR002126">
    <property type="entry name" value="Cadherin-like_dom"/>
</dbReference>
<evidence type="ECO:0000256" key="5">
    <source>
        <dbReference type="ARBA" id="ARBA00022837"/>
    </source>
</evidence>
<dbReference type="FunFam" id="2.60.40.60:FF:000020">
    <property type="entry name" value="Dachsous cadherin-related 1b"/>
    <property type="match status" value="3"/>
</dbReference>
<feature type="domain" description="Cadherin" evidence="12">
    <location>
        <begin position="33"/>
        <end position="72"/>
    </location>
</feature>
<dbReference type="FunFam" id="2.60.40.60:FF:000104">
    <property type="entry name" value="cadherin-23 isoform X1"/>
    <property type="match status" value="1"/>
</dbReference>
<keyword evidence="7 11" id="KW-0472">Membrane</keyword>
<evidence type="ECO:0000256" key="4">
    <source>
        <dbReference type="ARBA" id="ARBA00022737"/>
    </source>
</evidence>
<dbReference type="GO" id="GO:0016477">
    <property type="term" value="P:cell migration"/>
    <property type="evidence" value="ECO:0007669"/>
    <property type="project" value="TreeGrafter"/>
</dbReference>
<dbReference type="GO" id="GO:0007043">
    <property type="term" value="P:cell-cell junction assembly"/>
    <property type="evidence" value="ECO:0007669"/>
    <property type="project" value="TreeGrafter"/>
</dbReference>
<evidence type="ECO:0000256" key="10">
    <source>
        <dbReference type="SAM" id="MobiDB-lite"/>
    </source>
</evidence>
<feature type="domain" description="Cadherin" evidence="12">
    <location>
        <begin position="608"/>
        <end position="720"/>
    </location>
</feature>
<evidence type="ECO:0000256" key="11">
    <source>
        <dbReference type="SAM" id="Phobius"/>
    </source>
</evidence>
<comment type="caution">
    <text evidence="13">The sequence shown here is derived from an EMBL/GenBank/DDBJ whole genome shotgun (WGS) entry which is preliminary data.</text>
</comment>
<feature type="domain" description="Cadherin" evidence="12">
    <location>
        <begin position="276"/>
        <end position="380"/>
    </location>
</feature>
<feature type="region of interest" description="Disordered" evidence="10">
    <location>
        <begin position="917"/>
        <end position="936"/>
    </location>
</feature>
<evidence type="ECO:0000259" key="12">
    <source>
        <dbReference type="PROSITE" id="PS50268"/>
    </source>
</evidence>
<dbReference type="PANTHER" id="PTHR24027:SF422">
    <property type="entry name" value="CADHERIN DOMAIN-CONTAINING PROTEIN"/>
    <property type="match status" value="1"/>
</dbReference>
<dbReference type="EMBL" id="JAFBMS010000021">
    <property type="protein sequence ID" value="KAG9344074.1"/>
    <property type="molecule type" value="Genomic_DNA"/>
</dbReference>
<keyword evidence="5 9" id="KW-0106">Calcium</keyword>
<evidence type="ECO:0000256" key="7">
    <source>
        <dbReference type="ARBA" id="ARBA00023136"/>
    </source>
</evidence>
<dbReference type="GO" id="GO:0044331">
    <property type="term" value="P:cell-cell adhesion mediated by cadherin"/>
    <property type="evidence" value="ECO:0007669"/>
    <property type="project" value="TreeGrafter"/>
</dbReference>
<feature type="domain" description="Cadherin" evidence="12">
    <location>
        <begin position="721"/>
        <end position="828"/>
    </location>
</feature>
<dbReference type="GO" id="GO:0008013">
    <property type="term" value="F:beta-catenin binding"/>
    <property type="evidence" value="ECO:0007669"/>
    <property type="project" value="TreeGrafter"/>
</dbReference>
<evidence type="ECO:0000313" key="14">
    <source>
        <dbReference type="Proteomes" id="UP000824540"/>
    </source>
</evidence>
<feature type="domain" description="Cadherin" evidence="12">
    <location>
        <begin position="73"/>
        <end position="177"/>
    </location>
</feature>
<dbReference type="FunFam" id="2.60.40.60:FF:000080">
    <property type="entry name" value="FAT atypical cadherin 1"/>
    <property type="match status" value="1"/>
</dbReference>
<dbReference type="GO" id="GO:0007156">
    <property type="term" value="P:homophilic cell adhesion via plasma membrane adhesion molecules"/>
    <property type="evidence" value="ECO:0007669"/>
    <property type="project" value="InterPro"/>
</dbReference>
<dbReference type="SMART" id="SM00112">
    <property type="entry name" value="CA"/>
    <property type="match status" value="8"/>
</dbReference>
<organism evidence="13 14">
    <name type="scientific">Albula glossodonta</name>
    <name type="common">roundjaw bonefish</name>
    <dbReference type="NCBI Taxonomy" id="121402"/>
    <lineage>
        <taxon>Eukaryota</taxon>
        <taxon>Metazoa</taxon>
        <taxon>Chordata</taxon>
        <taxon>Craniata</taxon>
        <taxon>Vertebrata</taxon>
        <taxon>Euteleostomi</taxon>
        <taxon>Actinopterygii</taxon>
        <taxon>Neopterygii</taxon>
        <taxon>Teleostei</taxon>
        <taxon>Albuliformes</taxon>
        <taxon>Albulidae</taxon>
        <taxon>Albula</taxon>
    </lineage>
</organism>
<feature type="domain" description="Cadherin" evidence="12">
    <location>
        <begin position="381"/>
        <end position="497"/>
    </location>
</feature>
<feature type="domain" description="Cadherin" evidence="12">
    <location>
        <begin position="498"/>
        <end position="607"/>
    </location>
</feature>
<dbReference type="GO" id="GO:0000902">
    <property type="term" value="P:cell morphogenesis"/>
    <property type="evidence" value="ECO:0007669"/>
    <property type="project" value="TreeGrafter"/>
</dbReference>
<dbReference type="InterPro" id="IPR020894">
    <property type="entry name" value="Cadherin_CS"/>
</dbReference>
<keyword evidence="2 11" id="KW-0812">Transmembrane</keyword>
<dbReference type="InterPro" id="IPR039808">
    <property type="entry name" value="Cadherin"/>
</dbReference>
<dbReference type="PROSITE" id="PS00232">
    <property type="entry name" value="CADHERIN_1"/>
    <property type="match status" value="4"/>
</dbReference>
<dbReference type="OrthoDB" id="6252479at2759"/>
<dbReference type="GO" id="GO:0016342">
    <property type="term" value="C:catenin complex"/>
    <property type="evidence" value="ECO:0007669"/>
    <property type="project" value="TreeGrafter"/>
</dbReference>
<dbReference type="CDD" id="cd11304">
    <property type="entry name" value="Cadherin_repeat"/>
    <property type="match status" value="8"/>
</dbReference>